<dbReference type="InterPro" id="IPR029044">
    <property type="entry name" value="Nucleotide-diphossugar_trans"/>
</dbReference>
<sequence length="294" mass="31977">MTVSAITVLTVTHNSSSILEGFLSSVERSSTSDVDVVIVDSGSTEAEAVATERIASSHDAVFRRMERNAGYGAGINAAARLASDAELLLICNPDVELGEGSLDILADRLRSDRTIGAVGPRILNLDGTVYPSARRLPSTRLGIGHAIFANVWTDNPWSRRYRNADALGTGGTDVGWLSGACLLMRAEDFVSLGGFDEGFFMYFEDVDLGRRIGLHGLRNVYVPDAVVRHIGGHSTEDVSAVMLQAHHRSAYRYFAIRHPEWYLAPARLVVRAGLGVRSAWASMRSRRTDSRRSG</sequence>
<evidence type="ECO:0000313" key="3">
    <source>
        <dbReference type="Proteomes" id="UP000268291"/>
    </source>
</evidence>
<dbReference type="SUPFAM" id="SSF53448">
    <property type="entry name" value="Nucleotide-diphospho-sugar transferases"/>
    <property type="match status" value="1"/>
</dbReference>
<dbReference type="CDD" id="cd04186">
    <property type="entry name" value="GT_2_like_c"/>
    <property type="match status" value="1"/>
</dbReference>
<gene>
    <name evidence="2" type="ORF">ELQ93_07155</name>
</gene>
<reference evidence="2 3" key="1">
    <citation type="submission" date="2018-12" db="EMBL/GenBank/DDBJ databases">
        <authorList>
            <person name="hu s."/>
            <person name="Xu Y."/>
            <person name="Xu B."/>
            <person name="Li F."/>
        </authorList>
    </citation>
    <scope>NUCLEOTIDE SEQUENCE [LARGE SCALE GENOMIC DNA]</scope>
    <source>
        <strain evidence="2 3">KSW2-17</strain>
    </source>
</reference>
<proteinExistence type="predicted"/>
<evidence type="ECO:0000313" key="2">
    <source>
        <dbReference type="EMBL" id="RUQ87910.1"/>
    </source>
</evidence>
<dbReference type="Pfam" id="PF00535">
    <property type="entry name" value="Glycos_transf_2"/>
    <property type="match status" value="1"/>
</dbReference>
<dbReference type="PANTHER" id="PTHR43179:SF7">
    <property type="entry name" value="RHAMNOSYLTRANSFERASE WBBL"/>
    <property type="match status" value="1"/>
</dbReference>
<dbReference type="EMBL" id="RZGY01000001">
    <property type="protein sequence ID" value="RUQ87910.1"/>
    <property type="molecule type" value="Genomic_DNA"/>
</dbReference>
<comment type="caution">
    <text evidence="2">The sequence shown here is derived from an EMBL/GenBank/DDBJ whole genome shotgun (WGS) entry which is preliminary data.</text>
</comment>
<protein>
    <submittedName>
        <fullName evidence="2">Glycosyltransferase family 2 protein</fullName>
    </submittedName>
</protein>
<dbReference type="Gene3D" id="3.90.550.10">
    <property type="entry name" value="Spore Coat Polysaccharide Biosynthesis Protein SpsA, Chain A"/>
    <property type="match status" value="1"/>
</dbReference>
<name>A0ABY0CDN4_9MICO</name>
<feature type="domain" description="Glycosyltransferase 2-like" evidence="1">
    <location>
        <begin position="7"/>
        <end position="152"/>
    </location>
</feature>
<dbReference type="PANTHER" id="PTHR43179">
    <property type="entry name" value="RHAMNOSYLTRANSFERASE WBBL"/>
    <property type="match status" value="1"/>
</dbReference>
<organism evidence="2 3">
    <name type="scientific">Labedella gwakjiensis</name>
    <dbReference type="NCBI Taxonomy" id="390269"/>
    <lineage>
        <taxon>Bacteria</taxon>
        <taxon>Bacillati</taxon>
        <taxon>Actinomycetota</taxon>
        <taxon>Actinomycetes</taxon>
        <taxon>Micrococcales</taxon>
        <taxon>Microbacteriaceae</taxon>
        <taxon>Labedella</taxon>
    </lineage>
</organism>
<dbReference type="Proteomes" id="UP000268291">
    <property type="component" value="Unassembled WGS sequence"/>
</dbReference>
<evidence type="ECO:0000259" key="1">
    <source>
        <dbReference type="Pfam" id="PF00535"/>
    </source>
</evidence>
<keyword evidence="3" id="KW-1185">Reference proteome</keyword>
<dbReference type="InterPro" id="IPR001173">
    <property type="entry name" value="Glyco_trans_2-like"/>
</dbReference>
<accession>A0ABY0CDN4</accession>